<protein>
    <submittedName>
        <fullName evidence="5">Transcriptional regulator</fullName>
    </submittedName>
</protein>
<proteinExistence type="predicted"/>
<accession>A0A919KJ61</accession>
<dbReference type="InterPro" id="IPR050204">
    <property type="entry name" value="AraC_XylS_family_regulators"/>
</dbReference>
<dbReference type="GO" id="GO:0043565">
    <property type="term" value="F:sequence-specific DNA binding"/>
    <property type="evidence" value="ECO:0007669"/>
    <property type="project" value="InterPro"/>
</dbReference>
<dbReference type="PROSITE" id="PS01124">
    <property type="entry name" value="HTH_ARAC_FAMILY_2"/>
    <property type="match status" value="1"/>
</dbReference>
<evidence type="ECO:0000313" key="6">
    <source>
        <dbReference type="Proteomes" id="UP000623958"/>
    </source>
</evidence>
<feature type="domain" description="HTH araC/xylS-type" evidence="4">
    <location>
        <begin position="141"/>
        <end position="239"/>
    </location>
</feature>
<sequence length="253" mass="27801">MTGALQLRRYGRDGHLHHHAHVQVVLPLRGTLEIEVGGRGGLVDAGQAVVVAPGTEHDQGADGDNRFLLVECDLGSFGEARMQQLQQRPFVAMTPRLRALAGFVDRQCRERDEVPLPLVRHCLPQLLHALGSDPAPLRRLQALCDALAAAPGEAWPVERMARHAGLSESRLHALFRREFDRSPQQWLSALRLQRACAQLAGSDRPIAQLALDNGWSDQTALTRALRRETGLTPAAYRRLHRVAGKPAEPLAAP</sequence>
<reference evidence="5" key="2">
    <citation type="submission" date="2020-09" db="EMBL/GenBank/DDBJ databases">
        <authorList>
            <person name="Sun Q."/>
            <person name="Ohkuma M."/>
        </authorList>
    </citation>
    <scope>NUCLEOTIDE SEQUENCE</scope>
    <source>
        <strain evidence="5">JCM 13306</strain>
    </source>
</reference>
<dbReference type="SUPFAM" id="SSF51182">
    <property type="entry name" value="RmlC-like cupins"/>
    <property type="match status" value="1"/>
</dbReference>
<keyword evidence="2" id="KW-0238">DNA-binding</keyword>
<dbReference type="AlphaFoldDB" id="A0A919KJ61"/>
<dbReference type="GO" id="GO:0003700">
    <property type="term" value="F:DNA-binding transcription factor activity"/>
    <property type="evidence" value="ECO:0007669"/>
    <property type="project" value="InterPro"/>
</dbReference>
<dbReference type="Gene3D" id="2.60.120.10">
    <property type="entry name" value="Jelly Rolls"/>
    <property type="match status" value="1"/>
</dbReference>
<dbReference type="SUPFAM" id="SSF46689">
    <property type="entry name" value="Homeodomain-like"/>
    <property type="match status" value="1"/>
</dbReference>
<keyword evidence="1" id="KW-0805">Transcription regulation</keyword>
<keyword evidence="6" id="KW-1185">Reference proteome</keyword>
<reference evidence="5" key="1">
    <citation type="journal article" date="2014" name="Int. J. Syst. Evol. Microbiol.">
        <title>Complete genome sequence of Corynebacterium casei LMG S-19264T (=DSM 44701T), isolated from a smear-ripened cheese.</title>
        <authorList>
            <consortium name="US DOE Joint Genome Institute (JGI-PGF)"/>
            <person name="Walter F."/>
            <person name="Albersmeier A."/>
            <person name="Kalinowski J."/>
            <person name="Ruckert C."/>
        </authorList>
    </citation>
    <scope>NUCLEOTIDE SEQUENCE</scope>
    <source>
        <strain evidence="5">JCM 13306</strain>
    </source>
</reference>
<dbReference type="InterPro" id="IPR018060">
    <property type="entry name" value="HTH_AraC"/>
</dbReference>
<keyword evidence="3" id="KW-0804">Transcription</keyword>
<name>A0A919KJ61_9XANT</name>
<dbReference type="InterPro" id="IPR009057">
    <property type="entry name" value="Homeodomain-like_sf"/>
</dbReference>
<evidence type="ECO:0000256" key="2">
    <source>
        <dbReference type="ARBA" id="ARBA00023125"/>
    </source>
</evidence>
<dbReference type="EMBL" id="BNBA01000030">
    <property type="protein sequence ID" value="GHH58439.1"/>
    <property type="molecule type" value="Genomic_DNA"/>
</dbReference>
<evidence type="ECO:0000256" key="1">
    <source>
        <dbReference type="ARBA" id="ARBA00023015"/>
    </source>
</evidence>
<dbReference type="SMART" id="SM00342">
    <property type="entry name" value="HTH_ARAC"/>
    <property type="match status" value="1"/>
</dbReference>
<dbReference type="PANTHER" id="PTHR46796:SF2">
    <property type="entry name" value="TRANSCRIPTIONAL REGULATORY PROTEIN"/>
    <property type="match status" value="1"/>
</dbReference>
<evidence type="ECO:0000259" key="4">
    <source>
        <dbReference type="PROSITE" id="PS01124"/>
    </source>
</evidence>
<dbReference type="Gene3D" id="1.10.10.60">
    <property type="entry name" value="Homeodomain-like"/>
    <property type="match status" value="2"/>
</dbReference>
<dbReference type="Pfam" id="PF12833">
    <property type="entry name" value="HTH_18"/>
    <property type="match status" value="1"/>
</dbReference>
<dbReference type="InterPro" id="IPR014710">
    <property type="entry name" value="RmlC-like_jellyroll"/>
</dbReference>
<gene>
    <name evidence="5" type="ORF">GCM10009090_31240</name>
</gene>
<dbReference type="PANTHER" id="PTHR46796">
    <property type="entry name" value="HTH-TYPE TRANSCRIPTIONAL ACTIVATOR RHAS-RELATED"/>
    <property type="match status" value="1"/>
</dbReference>
<dbReference type="InterPro" id="IPR011051">
    <property type="entry name" value="RmlC_Cupin_sf"/>
</dbReference>
<evidence type="ECO:0000256" key="3">
    <source>
        <dbReference type="ARBA" id="ARBA00023163"/>
    </source>
</evidence>
<dbReference type="Proteomes" id="UP000623958">
    <property type="component" value="Unassembled WGS sequence"/>
</dbReference>
<dbReference type="RefSeq" id="WP_434029810.1">
    <property type="nucleotide sequence ID" value="NZ_BNBA01000030.1"/>
</dbReference>
<evidence type="ECO:0000313" key="5">
    <source>
        <dbReference type="EMBL" id="GHH58439.1"/>
    </source>
</evidence>
<organism evidence="5 6">
    <name type="scientific">Xanthomonas boreopolis</name>
    <dbReference type="NCBI Taxonomy" id="86183"/>
    <lineage>
        <taxon>Bacteria</taxon>
        <taxon>Pseudomonadati</taxon>
        <taxon>Pseudomonadota</taxon>
        <taxon>Gammaproteobacteria</taxon>
        <taxon>Lysobacterales</taxon>
        <taxon>Lysobacteraceae</taxon>
        <taxon>Xanthomonas</taxon>
    </lineage>
</organism>
<comment type="caution">
    <text evidence="5">The sequence shown here is derived from an EMBL/GenBank/DDBJ whole genome shotgun (WGS) entry which is preliminary data.</text>
</comment>